<gene>
    <name evidence="2" type="ORF">JS278_01629</name>
</gene>
<evidence type="ECO:0000313" key="3">
    <source>
        <dbReference type="Proteomes" id="UP000251995"/>
    </source>
</evidence>
<keyword evidence="3" id="KW-1185">Reference proteome</keyword>
<sequence>MSGRGWVIGALAAAGAATATVLVVRSARRGELTGPRLPAVRNSGLDVRAAAGRAAERVADLVGQAGAFISVASQESAAKEAELRARLGLDD</sequence>
<evidence type="ECO:0000256" key="1">
    <source>
        <dbReference type="SAM" id="Phobius"/>
    </source>
</evidence>
<feature type="transmembrane region" description="Helical" evidence="1">
    <location>
        <begin position="6"/>
        <end position="24"/>
    </location>
</feature>
<reference evidence="2 3" key="1">
    <citation type="submission" date="2017-12" db="EMBL/GenBank/DDBJ databases">
        <title>The whole genome sequence of the Acidipropionibacterium virtanenii sp. nov. type strain JS278.</title>
        <authorList>
            <person name="Laine P."/>
            <person name="Deptula P."/>
            <person name="Varmanen P."/>
            <person name="Auvinen P."/>
        </authorList>
    </citation>
    <scope>NUCLEOTIDE SEQUENCE [LARGE SCALE GENOMIC DNA]</scope>
    <source>
        <strain evidence="2 3">JS278</strain>
    </source>
</reference>
<keyword evidence="1" id="KW-0812">Transmembrane</keyword>
<accession>A0A344UU45</accession>
<dbReference type="Proteomes" id="UP000251995">
    <property type="component" value="Chromosome"/>
</dbReference>
<name>A0A344UU45_9ACTN</name>
<dbReference type="EMBL" id="CP025198">
    <property type="protein sequence ID" value="AXE38793.1"/>
    <property type="molecule type" value="Genomic_DNA"/>
</dbReference>
<keyword evidence="1" id="KW-0472">Membrane</keyword>
<proteinExistence type="predicted"/>
<dbReference type="KEGG" id="acij:JS278_01629"/>
<dbReference type="AlphaFoldDB" id="A0A344UU45"/>
<dbReference type="RefSeq" id="WP_114044748.1">
    <property type="nucleotide sequence ID" value="NZ_CP025198.1"/>
</dbReference>
<protein>
    <submittedName>
        <fullName evidence="2">Uncharacterized protein</fullName>
    </submittedName>
</protein>
<evidence type="ECO:0000313" key="2">
    <source>
        <dbReference type="EMBL" id="AXE38793.1"/>
    </source>
</evidence>
<organism evidence="2 3">
    <name type="scientific">Acidipropionibacterium virtanenii</name>
    <dbReference type="NCBI Taxonomy" id="2057246"/>
    <lineage>
        <taxon>Bacteria</taxon>
        <taxon>Bacillati</taxon>
        <taxon>Actinomycetota</taxon>
        <taxon>Actinomycetes</taxon>
        <taxon>Propionibacteriales</taxon>
        <taxon>Propionibacteriaceae</taxon>
        <taxon>Acidipropionibacterium</taxon>
    </lineage>
</organism>
<keyword evidence="1" id="KW-1133">Transmembrane helix</keyword>
<dbReference type="OrthoDB" id="9997001at2"/>